<dbReference type="Pfam" id="PF00581">
    <property type="entry name" value="Rhodanese"/>
    <property type="match status" value="1"/>
</dbReference>
<dbReference type="PROSITE" id="PS50206">
    <property type="entry name" value="RHODANESE_3"/>
    <property type="match status" value="1"/>
</dbReference>
<dbReference type="AlphaFoldDB" id="A0AA49FL41"/>
<dbReference type="InterPro" id="IPR050229">
    <property type="entry name" value="GlpE_sulfurtransferase"/>
</dbReference>
<dbReference type="Pfam" id="PF00027">
    <property type="entry name" value="cNMP_binding"/>
    <property type="match status" value="1"/>
</dbReference>
<dbReference type="KEGG" id="npv:OHM77_12380"/>
<dbReference type="InterPro" id="IPR000595">
    <property type="entry name" value="cNMP-bd_dom"/>
</dbReference>
<name>A0AA49FL41_9PROT</name>
<dbReference type="SUPFAM" id="SSF51206">
    <property type="entry name" value="cAMP-binding domain-like"/>
    <property type="match status" value="2"/>
</dbReference>
<dbReference type="PRINTS" id="PR00103">
    <property type="entry name" value="CAMPKINASE"/>
</dbReference>
<feature type="domain" description="Cyclic nucleotide-binding" evidence="1">
    <location>
        <begin position="151"/>
        <end position="253"/>
    </location>
</feature>
<dbReference type="PANTHER" id="PTHR43031:SF16">
    <property type="entry name" value="OXIDOREDUCTASE"/>
    <property type="match status" value="1"/>
</dbReference>
<evidence type="ECO:0000259" key="2">
    <source>
        <dbReference type="PROSITE" id="PS50206"/>
    </source>
</evidence>
<sequence>MTVDAALLEKLSRCQPLASLGPESLRELAPLCHSERITRNLDPFRLRDWEGQVVYLTKGELKLDFADGSAALLVGGTGEALLPLGQGEQKPVSSKAVTDVELLRFDEDTLDILVTWDQMASPGHGTAAESDGTDWRTMSGIFAARNLTRGVFSALPPAHIETLLGRFQRIRAKRGETIIRQGGAGDYYYVIERGRCLVTREVAGSRVDLAELKAGDAFGEEALVSDTTRNATVAMKTDGVLLRLSKTDFVDLLREPLMRRVSPVEAQRRVAAGAVWLDVRFPAEYQHDGLPGAINIPLNEVRRTLPMLDPKKEYIVYCQTGRRSSAAAFLFSQRGIRAALLDGGLRALFAAPTGGSR</sequence>
<feature type="domain" description="Rhodanese" evidence="2">
    <location>
        <begin position="270"/>
        <end position="357"/>
    </location>
</feature>
<dbReference type="CDD" id="cd00038">
    <property type="entry name" value="CAP_ED"/>
    <property type="match status" value="1"/>
</dbReference>
<dbReference type="SMART" id="SM00450">
    <property type="entry name" value="RHOD"/>
    <property type="match status" value="1"/>
</dbReference>
<dbReference type="SUPFAM" id="SSF52821">
    <property type="entry name" value="Rhodanese/Cell cycle control phosphatase"/>
    <property type="match status" value="1"/>
</dbReference>
<dbReference type="Proteomes" id="UP001234916">
    <property type="component" value="Chromosome"/>
</dbReference>
<dbReference type="EMBL" id="CP107246">
    <property type="protein sequence ID" value="WIM05465.1"/>
    <property type="molecule type" value="Genomic_DNA"/>
</dbReference>
<accession>A0AA49FL41</accession>
<protein>
    <submittedName>
        <fullName evidence="3">Cyclic nucleotide-binding domain-containing protein</fullName>
    </submittedName>
</protein>
<reference evidence="3" key="1">
    <citation type="journal article" date="2023" name="Nat. Microbiol.">
        <title>Enrichment and characterization of a nitric oxide-reducing microbial community in a continuous bioreactor.</title>
        <authorList>
            <person name="Garrido-Amador P."/>
            <person name="Stortenbeker N."/>
            <person name="Wessels H.J.C.T."/>
            <person name="Speth D.R."/>
            <person name="Garcia-Heredia I."/>
            <person name="Kartal B."/>
        </authorList>
    </citation>
    <scope>NUCLEOTIDE SEQUENCE</scope>
    <source>
        <strain evidence="3">MAG1</strain>
    </source>
</reference>
<dbReference type="InterPro" id="IPR036873">
    <property type="entry name" value="Rhodanese-like_dom_sf"/>
</dbReference>
<gene>
    <name evidence="3" type="ORF">OHM77_12380</name>
</gene>
<dbReference type="SMART" id="SM00100">
    <property type="entry name" value="cNMP"/>
    <property type="match status" value="1"/>
</dbReference>
<organism evidence="3">
    <name type="scientific">Candidatus Nitricoxidivorans perseverans</name>
    <dbReference type="NCBI Taxonomy" id="2975601"/>
    <lineage>
        <taxon>Bacteria</taxon>
        <taxon>Pseudomonadati</taxon>
        <taxon>Pseudomonadota</taxon>
        <taxon>Betaproteobacteria</taxon>
        <taxon>Nitrosomonadales</taxon>
        <taxon>Sterolibacteriaceae</taxon>
        <taxon>Candidatus Nitricoxidivorans</taxon>
    </lineage>
</organism>
<dbReference type="InterPro" id="IPR001763">
    <property type="entry name" value="Rhodanese-like_dom"/>
</dbReference>
<dbReference type="InterPro" id="IPR014710">
    <property type="entry name" value="RmlC-like_jellyroll"/>
</dbReference>
<dbReference type="InterPro" id="IPR018490">
    <property type="entry name" value="cNMP-bd_dom_sf"/>
</dbReference>
<proteinExistence type="predicted"/>
<dbReference type="PROSITE" id="PS50042">
    <property type="entry name" value="CNMP_BINDING_3"/>
    <property type="match status" value="1"/>
</dbReference>
<evidence type="ECO:0000259" key="1">
    <source>
        <dbReference type="PROSITE" id="PS50042"/>
    </source>
</evidence>
<dbReference type="Gene3D" id="2.60.120.10">
    <property type="entry name" value="Jelly Rolls"/>
    <property type="match status" value="1"/>
</dbReference>
<dbReference type="PANTHER" id="PTHR43031">
    <property type="entry name" value="FAD-DEPENDENT OXIDOREDUCTASE"/>
    <property type="match status" value="1"/>
</dbReference>
<dbReference type="Gene3D" id="3.40.250.10">
    <property type="entry name" value="Rhodanese-like domain"/>
    <property type="match status" value="1"/>
</dbReference>
<evidence type="ECO:0000313" key="3">
    <source>
        <dbReference type="EMBL" id="WIM05465.1"/>
    </source>
</evidence>